<reference evidence="2 3" key="1">
    <citation type="submission" date="2020-08" db="EMBL/GenBank/DDBJ databases">
        <title>Genomic Encyclopedia of Type Strains, Phase IV (KMG-V): Genome sequencing to study the core and pangenomes of soil and plant-associated prokaryotes.</title>
        <authorList>
            <person name="Whitman W."/>
        </authorList>
    </citation>
    <scope>NUCLEOTIDE SEQUENCE [LARGE SCALE GENOMIC DNA]</scope>
    <source>
        <strain evidence="2 3">ANJLi2</strain>
    </source>
</reference>
<dbReference type="SUPFAM" id="SSF50129">
    <property type="entry name" value="GroES-like"/>
    <property type="match status" value="1"/>
</dbReference>
<dbReference type="Pfam" id="PF08240">
    <property type="entry name" value="ADH_N"/>
    <property type="match status" value="1"/>
</dbReference>
<dbReference type="EMBL" id="JACHCB010000022">
    <property type="protein sequence ID" value="MBB6112764.1"/>
    <property type="molecule type" value="Genomic_DNA"/>
</dbReference>
<evidence type="ECO:0000313" key="2">
    <source>
        <dbReference type="EMBL" id="MBB6112764.1"/>
    </source>
</evidence>
<evidence type="ECO:0000259" key="1">
    <source>
        <dbReference type="SMART" id="SM00829"/>
    </source>
</evidence>
<organism evidence="2 3">
    <name type="scientific">Mucilaginibacter lappiensis</name>
    <dbReference type="NCBI Taxonomy" id="354630"/>
    <lineage>
        <taxon>Bacteria</taxon>
        <taxon>Pseudomonadati</taxon>
        <taxon>Bacteroidota</taxon>
        <taxon>Sphingobacteriia</taxon>
        <taxon>Sphingobacteriales</taxon>
        <taxon>Sphingobacteriaceae</taxon>
        <taxon>Mucilaginibacter</taxon>
    </lineage>
</organism>
<dbReference type="Pfam" id="PF00107">
    <property type="entry name" value="ADH_zinc_N"/>
    <property type="match status" value="1"/>
</dbReference>
<comment type="caution">
    <text evidence="2">The sequence shown here is derived from an EMBL/GenBank/DDBJ whole genome shotgun (WGS) entry which is preliminary data.</text>
</comment>
<dbReference type="Proteomes" id="UP000541583">
    <property type="component" value="Unassembled WGS sequence"/>
</dbReference>
<dbReference type="InterPro" id="IPR013154">
    <property type="entry name" value="ADH-like_N"/>
</dbReference>
<protein>
    <submittedName>
        <fullName evidence="2">NADPH:quinone reductase-like Zn-dependent oxidoreductase</fullName>
    </submittedName>
</protein>
<dbReference type="PANTHER" id="PTHR45033">
    <property type="match status" value="1"/>
</dbReference>
<dbReference type="InterPro" id="IPR013149">
    <property type="entry name" value="ADH-like_C"/>
</dbReference>
<sequence length="388" mass="42496">MILPLFYLILFIVLNPLVILSAAKDLFDNWYGEDQILRYTQNDKGNYLLLYYHPMKAIVLEAADKPLVCKEVEKPTLAPGEVLVHIKAAALNRRDYWITVGKYAGIKYPTILGSDGAGVVAEVCSEADKHWIGKEVIINPSNNYGKSDDYQGADFKILGLPDDGTFAEYVKTRVEYLHSKPNHLTWEQAAAIPLAGLTAYRALFTKAKAKKGDKVLISGVGAGTGAFALQWAVAAGCQVFVTSGSGEKIERAKKLGAAAGVNYKAQDWAEQLKLMAHGFDIIIDSALGAGFAKFPDLCNPGGRIVIFGGTAGNIPPLDGRKIFWKQLQLLGTTMGTHDDFTAMMAFVSKHELVPVVDEVYDFKNAQKAIDKMEKSSQFGKIVLQNLWC</sequence>
<dbReference type="SUPFAM" id="SSF51735">
    <property type="entry name" value="NAD(P)-binding Rossmann-fold domains"/>
    <property type="match status" value="1"/>
</dbReference>
<dbReference type="Gene3D" id="3.40.50.720">
    <property type="entry name" value="NAD(P)-binding Rossmann-like Domain"/>
    <property type="match status" value="1"/>
</dbReference>
<dbReference type="SMART" id="SM00829">
    <property type="entry name" value="PKS_ER"/>
    <property type="match status" value="1"/>
</dbReference>
<dbReference type="InterPro" id="IPR036291">
    <property type="entry name" value="NAD(P)-bd_dom_sf"/>
</dbReference>
<dbReference type="PANTHER" id="PTHR45033:SF3">
    <property type="entry name" value="DEHYDROGENASE, PUTATIVE (AFU_ORTHOLOGUE AFUA_2G13270)-RELATED"/>
    <property type="match status" value="1"/>
</dbReference>
<feature type="domain" description="Enoyl reductase (ER)" evidence="1">
    <location>
        <begin position="62"/>
        <end position="383"/>
    </location>
</feature>
<dbReference type="RefSeq" id="WP_245834794.1">
    <property type="nucleotide sequence ID" value="NZ_FTMG01000022.1"/>
</dbReference>
<keyword evidence="3" id="KW-1185">Reference proteome</keyword>
<accession>A0ABR6PSP7</accession>
<dbReference type="InterPro" id="IPR052711">
    <property type="entry name" value="Zinc_ADH-like"/>
</dbReference>
<dbReference type="InterPro" id="IPR020843">
    <property type="entry name" value="ER"/>
</dbReference>
<proteinExistence type="predicted"/>
<gene>
    <name evidence="2" type="ORF">HDF23_005547</name>
</gene>
<dbReference type="InterPro" id="IPR011032">
    <property type="entry name" value="GroES-like_sf"/>
</dbReference>
<name>A0ABR6PSP7_9SPHI</name>
<dbReference type="Gene3D" id="3.90.180.10">
    <property type="entry name" value="Medium-chain alcohol dehydrogenases, catalytic domain"/>
    <property type="match status" value="1"/>
</dbReference>
<evidence type="ECO:0000313" key="3">
    <source>
        <dbReference type="Proteomes" id="UP000541583"/>
    </source>
</evidence>